<evidence type="ECO:0000313" key="2">
    <source>
        <dbReference type="EMBL" id="MBO1074023.1"/>
    </source>
</evidence>
<proteinExistence type="predicted"/>
<dbReference type="EMBL" id="JACTNF010000004">
    <property type="protein sequence ID" value="MBO1074023.1"/>
    <property type="molecule type" value="Genomic_DNA"/>
</dbReference>
<feature type="region of interest" description="Disordered" evidence="1">
    <location>
        <begin position="97"/>
        <end position="142"/>
    </location>
</feature>
<feature type="region of interest" description="Disordered" evidence="1">
    <location>
        <begin position="50"/>
        <end position="76"/>
    </location>
</feature>
<comment type="caution">
    <text evidence="2">The sequence shown here is derived from an EMBL/GenBank/DDBJ whole genome shotgun (WGS) entry which is preliminary data.</text>
</comment>
<accession>A0ABS3K977</accession>
<gene>
    <name evidence="2" type="ORF">IAI60_05330</name>
</gene>
<protein>
    <submittedName>
        <fullName evidence="2">Uncharacterized protein</fullName>
    </submittedName>
</protein>
<dbReference type="RefSeq" id="WP_207445615.1">
    <property type="nucleotide sequence ID" value="NZ_CP061091.1"/>
</dbReference>
<dbReference type="Proteomes" id="UP001518990">
    <property type="component" value="Unassembled WGS sequence"/>
</dbReference>
<name>A0ABS3K977_9PROT</name>
<keyword evidence="3" id="KW-1185">Reference proteome</keyword>
<evidence type="ECO:0000256" key="1">
    <source>
        <dbReference type="SAM" id="MobiDB-lite"/>
    </source>
</evidence>
<reference evidence="2 3" key="1">
    <citation type="submission" date="2020-09" db="EMBL/GenBank/DDBJ databases">
        <title>Roseomonas.</title>
        <authorList>
            <person name="Zhu W."/>
        </authorList>
    </citation>
    <scope>NUCLEOTIDE SEQUENCE [LARGE SCALE GENOMIC DNA]</scope>
    <source>
        <strain evidence="2 3">1311</strain>
    </source>
</reference>
<evidence type="ECO:0000313" key="3">
    <source>
        <dbReference type="Proteomes" id="UP001518990"/>
    </source>
</evidence>
<organism evidence="2 3">
    <name type="scientific">Roseomonas marmotae</name>
    <dbReference type="NCBI Taxonomy" id="2768161"/>
    <lineage>
        <taxon>Bacteria</taxon>
        <taxon>Pseudomonadati</taxon>
        <taxon>Pseudomonadota</taxon>
        <taxon>Alphaproteobacteria</taxon>
        <taxon>Acetobacterales</taxon>
        <taxon>Roseomonadaceae</taxon>
        <taxon>Roseomonas</taxon>
    </lineage>
</organism>
<sequence>MSEPIVVQRRILTADEFEVVSRSYYPAICSMERPELIALAKSLRQFHDKARDMARDRRRALRGKAEPRGLDPVGENGVTRKKEIFASALKRLNREIARQEDMARSRSQGGGGPEGLLMKRADMLRRHPAVRRAAGTQTRQDG</sequence>